<dbReference type="Pfam" id="PF14700">
    <property type="entry name" value="RPOL_N"/>
    <property type="match status" value="1"/>
</dbReference>
<name>A0A7M5XFT9_9CNID</name>
<dbReference type="Pfam" id="PF00940">
    <property type="entry name" value="RNA_pol"/>
    <property type="match status" value="1"/>
</dbReference>
<dbReference type="InterPro" id="IPR046950">
    <property type="entry name" value="DNA-dir_Rpol_C_phage-type"/>
</dbReference>
<keyword evidence="6" id="KW-0809">Transit peptide</keyword>
<dbReference type="EC" id="2.7.7.6" evidence="10"/>
<comment type="similarity">
    <text evidence="2 10">Belongs to the phage and mitochondrial RNA polymerase family.</text>
</comment>
<dbReference type="FunFam" id="1.10.287.280:FF:000001">
    <property type="entry name" value="DNA-directed RNA polymerase"/>
    <property type="match status" value="1"/>
</dbReference>
<dbReference type="AlphaFoldDB" id="A0A7M5XFT9"/>
<keyword evidence="13" id="KW-1185">Reference proteome</keyword>
<dbReference type="EnsemblMetazoa" id="CLYHEMT022277.1">
    <property type="protein sequence ID" value="CLYHEMP022277.1"/>
    <property type="gene ID" value="CLYHEMG022277"/>
</dbReference>
<evidence type="ECO:0000256" key="2">
    <source>
        <dbReference type="ARBA" id="ARBA00009493"/>
    </source>
</evidence>
<dbReference type="SMART" id="SM01311">
    <property type="entry name" value="RPOL_N"/>
    <property type="match status" value="1"/>
</dbReference>
<evidence type="ECO:0000256" key="3">
    <source>
        <dbReference type="ARBA" id="ARBA00022478"/>
    </source>
</evidence>
<evidence type="ECO:0000256" key="4">
    <source>
        <dbReference type="ARBA" id="ARBA00022679"/>
    </source>
</evidence>
<evidence type="ECO:0000256" key="7">
    <source>
        <dbReference type="ARBA" id="ARBA00023128"/>
    </source>
</evidence>
<comment type="subcellular location">
    <subcellularLocation>
        <location evidence="1">Mitochondrion</location>
    </subcellularLocation>
</comment>
<dbReference type="PROSITE" id="PS00900">
    <property type="entry name" value="RNA_POL_PHAGE_1"/>
    <property type="match status" value="1"/>
</dbReference>
<feature type="domain" description="DNA-directed RNA polymerase N-terminal" evidence="11">
    <location>
        <begin position="9"/>
        <end position="311"/>
    </location>
</feature>
<dbReference type="GO" id="GO:0001018">
    <property type="term" value="F:mitochondrial promoter sequence-specific DNA binding"/>
    <property type="evidence" value="ECO:0007669"/>
    <property type="project" value="TreeGrafter"/>
</dbReference>
<evidence type="ECO:0000313" key="12">
    <source>
        <dbReference type="EnsemblMetazoa" id="CLYHEMP022277.1"/>
    </source>
</evidence>
<evidence type="ECO:0000256" key="10">
    <source>
        <dbReference type="RuleBase" id="RU003805"/>
    </source>
</evidence>
<dbReference type="InterPro" id="IPR002092">
    <property type="entry name" value="DNA-dir_Rpol_phage-type"/>
</dbReference>
<dbReference type="FunFam" id="1.10.150.20:FF:000041">
    <property type="entry name" value="DNA-directed RNA polymerase"/>
    <property type="match status" value="1"/>
</dbReference>
<keyword evidence="4 10" id="KW-0808">Transferase</keyword>
<dbReference type="GO" id="GO:0034245">
    <property type="term" value="C:mitochondrial DNA-directed RNA polymerase complex"/>
    <property type="evidence" value="ECO:0007669"/>
    <property type="project" value="TreeGrafter"/>
</dbReference>
<evidence type="ECO:0000256" key="5">
    <source>
        <dbReference type="ARBA" id="ARBA00022695"/>
    </source>
</evidence>
<comment type="function">
    <text evidence="10">DNA-dependent RNA polymerase catalyzes the transcription of DNA into RNA using the four ribonucleoside triphosphates as substrates.</text>
</comment>
<dbReference type="GO" id="GO:0006390">
    <property type="term" value="P:mitochondrial transcription"/>
    <property type="evidence" value="ECO:0007669"/>
    <property type="project" value="TreeGrafter"/>
</dbReference>
<dbReference type="Gene3D" id="1.10.287.280">
    <property type="match status" value="1"/>
</dbReference>
<reference evidence="12" key="1">
    <citation type="submission" date="2021-01" db="UniProtKB">
        <authorList>
            <consortium name="EnsemblMetazoa"/>
        </authorList>
    </citation>
    <scope>IDENTIFICATION</scope>
</reference>
<evidence type="ECO:0000256" key="9">
    <source>
        <dbReference type="ARBA" id="ARBA00048552"/>
    </source>
</evidence>
<dbReference type="Proteomes" id="UP000594262">
    <property type="component" value="Unplaced"/>
</dbReference>
<evidence type="ECO:0000313" key="13">
    <source>
        <dbReference type="Proteomes" id="UP000594262"/>
    </source>
</evidence>
<evidence type="ECO:0000256" key="6">
    <source>
        <dbReference type="ARBA" id="ARBA00022946"/>
    </source>
</evidence>
<dbReference type="OrthoDB" id="276422at2759"/>
<dbReference type="PROSITE" id="PS00489">
    <property type="entry name" value="RNA_POL_PHAGE_2"/>
    <property type="match status" value="1"/>
</dbReference>
<evidence type="ECO:0000256" key="8">
    <source>
        <dbReference type="ARBA" id="ARBA00023163"/>
    </source>
</evidence>
<dbReference type="SUPFAM" id="SSF56672">
    <property type="entry name" value="DNA/RNA polymerases"/>
    <property type="match status" value="1"/>
</dbReference>
<dbReference type="Gene3D" id="1.10.150.20">
    <property type="entry name" value="5' to 3' exonuclease, C-terminal subdomain"/>
    <property type="match status" value="1"/>
</dbReference>
<organism evidence="12 13">
    <name type="scientific">Clytia hemisphaerica</name>
    <dbReference type="NCBI Taxonomy" id="252671"/>
    <lineage>
        <taxon>Eukaryota</taxon>
        <taxon>Metazoa</taxon>
        <taxon>Cnidaria</taxon>
        <taxon>Hydrozoa</taxon>
        <taxon>Hydroidolina</taxon>
        <taxon>Leptothecata</taxon>
        <taxon>Obeliida</taxon>
        <taxon>Clytiidae</taxon>
        <taxon>Clytia</taxon>
    </lineage>
</organism>
<comment type="catalytic activity">
    <reaction evidence="9 10">
        <text>RNA(n) + a ribonucleoside 5'-triphosphate = RNA(n+1) + diphosphate</text>
        <dbReference type="Rhea" id="RHEA:21248"/>
        <dbReference type="Rhea" id="RHEA-COMP:14527"/>
        <dbReference type="Rhea" id="RHEA-COMP:17342"/>
        <dbReference type="ChEBI" id="CHEBI:33019"/>
        <dbReference type="ChEBI" id="CHEBI:61557"/>
        <dbReference type="ChEBI" id="CHEBI:140395"/>
        <dbReference type="EC" id="2.7.7.6"/>
    </reaction>
</comment>
<keyword evidence="8 10" id="KW-0804">Transcription</keyword>
<keyword evidence="5 10" id="KW-0548">Nucleotidyltransferase</keyword>
<proteinExistence type="inferred from homology"/>
<dbReference type="InterPro" id="IPR037159">
    <property type="entry name" value="RNA_POL_N_sf"/>
</dbReference>
<evidence type="ECO:0000256" key="1">
    <source>
        <dbReference type="ARBA" id="ARBA00004173"/>
    </source>
</evidence>
<accession>A0A7M5XFT9</accession>
<dbReference type="PANTHER" id="PTHR10102:SF0">
    <property type="entry name" value="DNA-DIRECTED RNA POLYMERASE, MITOCHONDRIAL"/>
    <property type="match status" value="1"/>
</dbReference>
<keyword evidence="7" id="KW-0496">Mitochondrion</keyword>
<evidence type="ECO:0000259" key="11">
    <source>
        <dbReference type="SMART" id="SM01311"/>
    </source>
</evidence>
<dbReference type="GO" id="GO:0003899">
    <property type="term" value="F:DNA-directed RNA polymerase activity"/>
    <property type="evidence" value="ECO:0007669"/>
    <property type="project" value="UniProtKB-EC"/>
</dbReference>
<sequence length="830" mass="94904">MEYCEFCFGYVKMKSIDTTKMNDKKTKKRADQYKEITQKWRNDFITEINQARETRSKKAFLYQRCITYSCVLPAEEIADIIIEEIVPVICGQPQGIPVNFICRKLGHLIYNRFTSKYKGEAGVSEKVQRIMEEYTSSEEWIDKSLLPRQKWKEISLSLPYLASEQALPNVWPTKLRAMASSVLLDILKKVAEIDTKMFVKSNFTKIEQALSHHHELSGGPNRIGVLKFHPVVGRLFKSYLSQMGELSFESNKLPMLIPPRPWTNPTSGAYMLLHSDLVRTVTGQYKLNQLQSAAEDHQMDKIFDSLNYLGNTAWKINEPILDMMITLYNTTGDIKLDIIGPNLPNIERVNAKRKMTWEERKSRQRKKKLYHELFALRMDILYKLSVANHFRSETFWIPSNLDFRGRVYPIAPHCSHIGSDISRCLLMFAEGKKLGPNGLNWLKVHLVNIHGQLKKSSLEERINYADQHLEEIFDSADKPFEGEKWWQGGSDPWQTLVACIEVTKAIRSGDPENYISHIPIQQDGSCNGLQHYATLGRDEYGAKQVNLSPADRPADVYSEVASLVESARQKDADSGVLIAQQLDGKINRKVVKQTVMTVVYGVTFVGGRLQVEKQLKDIGVESDILFKASVYVVQGVFKSLTEIFTTARQIQDWLTISAAQIALTGNCVDWTTPLGLPIIQPYHRETTENISTPLQIVTTTQSYDYTQIPHLTKQKGGFPPNFVHSLDSTHMMMTSLRCQDNHLTYASVHDSFWTHAIDVEKMNKYCREEFVALHSLPILEDLKKHFEEKYAGLPLRKPLKDGRTVAHFDALPDKGSFVPEKVIDSVYFFS</sequence>
<dbReference type="InterPro" id="IPR029262">
    <property type="entry name" value="RPOL_N"/>
</dbReference>
<dbReference type="InterPro" id="IPR043502">
    <property type="entry name" value="DNA/RNA_pol_sf"/>
</dbReference>
<dbReference type="PANTHER" id="PTHR10102">
    <property type="entry name" value="DNA-DIRECTED RNA POLYMERASE, MITOCHONDRIAL"/>
    <property type="match status" value="1"/>
</dbReference>
<keyword evidence="3 10" id="KW-0240">DNA-directed RNA polymerase</keyword>
<dbReference type="Gene3D" id="1.10.1320.10">
    <property type="entry name" value="DNA-directed RNA polymerase, N-terminal domain"/>
    <property type="match status" value="1"/>
</dbReference>
<protein>
    <recommendedName>
        <fullName evidence="10">DNA-directed RNA polymerase</fullName>
        <ecNumber evidence="10">2.7.7.6</ecNumber>
    </recommendedName>
</protein>